<evidence type="ECO:0000313" key="2">
    <source>
        <dbReference type="EMBL" id="RCX12558.1"/>
    </source>
</evidence>
<dbReference type="Pfam" id="PF02223">
    <property type="entry name" value="Thymidylate_kin"/>
    <property type="match status" value="1"/>
</dbReference>
<feature type="domain" description="Thymidylate kinase-like" evidence="1">
    <location>
        <begin position="10"/>
        <end position="180"/>
    </location>
</feature>
<reference evidence="2 3" key="1">
    <citation type="submission" date="2018-07" db="EMBL/GenBank/DDBJ databases">
        <title>Genomic Encyclopedia of Type Strains, Phase IV (KMG-IV): sequencing the most valuable type-strain genomes for metagenomic binning, comparative biology and taxonomic classification.</title>
        <authorList>
            <person name="Goeker M."/>
        </authorList>
    </citation>
    <scope>NUCLEOTIDE SEQUENCE [LARGE SCALE GENOMIC DNA]</scope>
    <source>
        <strain evidence="2 3">DSM 27016</strain>
    </source>
</reference>
<dbReference type="GO" id="GO:0016301">
    <property type="term" value="F:kinase activity"/>
    <property type="evidence" value="ECO:0007669"/>
    <property type="project" value="UniProtKB-KW"/>
</dbReference>
<evidence type="ECO:0000259" key="1">
    <source>
        <dbReference type="Pfam" id="PF02223"/>
    </source>
</evidence>
<keyword evidence="2" id="KW-0808">Transferase</keyword>
<keyword evidence="3" id="KW-1185">Reference proteome</keyword>
<dbReference type="InterPro" id="IPR039430">
    <property type="entry name" value="Thymidylate_kin-like_dom"/>
</dbReference>
<dbReference type="Proteomes" id="UP000253034">
    <property type="component" value="Unassembled WGS sequence"/>
</dbReference>
<dbReference type="RefSeq" id="WP_114298921.1">
    <property type="nucleotide sequence ID" value="NZ_QPJT01000021.1"/>
</dbReference>
<dbReference type="OrthoDB" id="9774907at2"/>
<protein>
    <submittedName>
        <fullName evidence="2">dTMP kinase</fullName>
    </submittedName>
</protein>
<dbReference type="EMBL" id="QPJT01000021">
    <property type="protein sequence ID" value="RCX12558.1"/>
    <property type="molecule type" value="Genomic_DNA"/>
</dbReference>
<organism evidence="2 3">
    <name type="scientific">Anaerobacterium chartisolvens</name>
    <dbReference type="NCBI Taxonomy" id="1297424"/>
    <lineage>
        <taxon>Bacteria</taxon>
        <taxon>Bacillati</taxon>
        <taxon>Bacillota</taxon>
        <taxon>Clostridia</taxon>
        <taxon>Eubacteriales</taxon>
        <taxon>Oscillospiraceae</taxon>
        <taxon>Anaerobacterium</taxon>
    </lineage>
</organism>
<dbReference type="InterPro" id="IPR027417">
    <property type="entry name" value="P-loop_NTPase"/>
</dbReference>
<evidence type="ECO:0000313" key="3">
    <source>
        <dbReference type="Proteomes" id="UP000253034"/>
    </source>
</evidence>
<accession>A0A369AW41</accession>
<dbReference type="Gene3D" id="3.40.50.300">
    <property type="entry name" value="P-loop containing nucleotide triphosphate hydrolases"/>
    <property type="match status" value="1"/>
</dbReference>
<name>A0A369AW41_9FIRM</name>
<gene>
    <name evidence="2" type="ORF">DFR58_12162</name>
</gene>
<dbReference type="SUPFAM" id="SSF52540">
    <property type="entry name" value="P-loop containing nucleoside triphosphate hydrolases"/>
    <property type="match status" value="1"/>
</dbReference>
<comment type="caution">
    <text evidence="2">The sequence shown here is derived from an EMBL/GenBank/DDBJ whole genome shotgun (WGS) entry which is preliminary data.</text>
</comment>
<sequence>MKKKGILIAVEGISGSGKSEGIKEVFEYYKSRGYRASIVEWNSNKRIRCLMELLNRRKLLTPLVYSVLQWLSFYIDYFIKIMPLLKRGYVVIADRYVYTALTRDVVNGAGTAHGLILRSIAAEPDLLMFFDTSPHVCHDRISLRGKALFHTNKFIMNSRLLKNKDLYYLKRLRREYLKLLSKLNTDKDMHIAFINDCSTDISKHIDCYMDIKKGRAGISGDKTQISLK</sequence>
<keyword evidence="2" id="KW-0418">Kinase</keyword>
<proteinExistence type="predicted"/>
<dbReference type="AlphaFoldDB" id="A0A369AW41"/>